<evidence type="ECO:0000256" key="3">
    <source>
        <dbReference type="SAM" id="MobiDB-lite"/>
    </source>
</evidence>
<feature type="compositionally biased region" description="Low complexity" evidence="3">
    <location>
        <begin position="22"/>
        <end position="33"/>
    </location>
</feature>
<evidence type="ECO:0000256" key="1">
    <source>
        <dbReference type="ARBA" id="ARBA00022723"/>
    </source>
</evidence>
<feature type="domain" description="JmjN" evidence="4">
    <location>
        <begin position="105"/>
        <end position="146"/>
    </location>
</feature>
<keyword evidence="2" id="KW-0408">Iron</keyword>
<feature type="region of interest" description="Disordered" evidence="3">
    <location>
        <begin position="1"/>
        <end position="101"/>
    </location>
</feature>
<gene>
    <name evidence="5" type="ORF">GQ43DRAFT_477204</name>
</gene>
<protein>
    <submittedName>
        <fullName evidence="5">JmjN-domain-containing protein</fullName>
    </submittedName>
</protein>
<reference evidence="5" key="1">
    <citation type="journal article" date="2020" name="Stud. Mycol.">
        <title>101 Dothideomycetes genomes: a test case for predicting lifestyles and emergence of pathogens.</title>
        <authorList>
            <person name="Haridas S."/>
            <person name="Albert R."/>
            <person name="Binder M."/>
            <person name="Bloem J."/>
            <person name="Labutti K."/>
            <person name="Salamov A."/>
            <person name="Andreopoulos B."/>
            <person name="Baker S."/>
            <person name="Barry K."/>
            <person name="Bills G."/>
            <person name="Bluhm B."/>
            <person name="Cannon C."/>
            <person name="Castanera R."/>
            <person name="Culley D."/>
            <person name="Daum C."/>
            <person name="Ezra D."/>
            <person name="Gonzalez J."/>
            <person name="Henrissat B."/>
            <person name="Kuo A."/>
            <person name="Liang C."/>
            <person name="Lipzen A."/>
            <person name="Lutzoni F."/>
            <person name="Magnuson J."/>
            <person name="Mondo S."/>
            <person name="Nolan M."/>
            <person name="Ohm R."/>
            <person name="Pangilinan J."/>
            <person name="Park H.-J."/>
            <person name="Ramirez L."/>
            <person name="Alfaro M."/>
            <person name="Sun H."/>
            <person name="Tritt A."/>
            <person name="Yoshinaga Y."/>
            <person name="Zwiers L.-H."/>
            <person name="Turgeon B."/>
            <person name="Goodwin S."/>
            <person name="Spatafora J."/>
            <person name="Crous P."/>
            <person name="Grigoriev I."/>
        </authorList>
    </citation>
    <scope>NUCLEOTIDE SEQUENCE</scope>
    <source>
        <strain evidence="5">ATCC 74209</strain>
    </source>
</reference>
<dbReference type="Gene3D" id="2.60.120.650">
    <property type="entry name" value="Cupin"/>
    <property type="match status" value="1"/>
</dbReference>
<keyword evidence="6" id="KW-1185">Reference proteome</keyword>
<dbReference type="PROSITE" id="PS51183">
    <property type="entry name" value="JMJN"/>
    <property type="match status" value="1"/>
</dbReference>
<proteinExistence type="predicted"/>
<evidence type="ECO:0000259" key="4">
    <source>
        <dbReference type="PROSITE" id="PS51183"/>
    </source>
</evidence>
<dbReference type="Proteomes" id="UP000799536">
    <property type="component" value="Unassembled WGS sequence"/>
</dbReference>
<comment type="caution">
    <text evidence="5">The sequence shown here is derived from an EMBL/GenBank/DDBJ whole genome shotgun (WGS) entry which is preliminary data.</text>
</comment>
<dbReference type="GO" id="GO:0006355">
    <property type="term" value="P:regulation of DNA-templated transcription"/>
    <property type="evidence" value="ECO:0007669"/>
    <property type="project" value="TreeGrafter"/>
</dbReference>
<dbReference type="InterPro" id="IPR003349">
    <property type="entry name" value="JmjN"/>
</dbReference>
<feature type="non-terminal residue" evidence="5">
    <location>
        <position position="147"/>
    </location>
</feature>
<dbReference type="GO" id="GO:0000785">
    <property type="term" value="C:chromatin"/>
    <property type="evidence" value="ECO:0007669"/>
    <property type="project" value="TreeGrafter"/>
</dbReference>
<accession>A0A9P4MWC2</accession>
<dbReference type="EMBL" id="ML993852">
    <property type="protein sequence ID" value="KAF2205611.1"/>
    <property type="molecule type" value="Genomic_DNA"/>
</dbReference>
<sequence>MAGFAPDAGPSMGATMTTFRVTPTNGTPATTAPKSRMGGGSFVPVNGAPTNGSQVNGGQPAGPPTIPLSARKAAPLDLSTVERRDNNPPAPPPPKTNRLFGLTEAPTFRPTAEEFKDPILYIASIREEGQKYGIVKIVPPENWNPPF</sequence>
<evidence type="ECO:0000256" key="2">
    <source>
        <dbReference type="ARBA" id="ARBA00023004"/>
    </source>
</evidence>
<name>A0A9P4MWC2_9PLEO</name>
<dbReference type="Pfam" id="PF02375">
    <property type="entry name" value="JmjN"/>
    <property type="match status" value="1"/>
</dbReference>
<dbReference type="GO" id="GO:0034647">
    <property type="term" value="F:histone H3K4me/H3K4me2/H3K4me3 demethylase activity"/>
    <property type="evidence" value="ECO:0007669"/>
    <property type="project" value="TreeGrafter"/>
</dbReference>
<dbReference type="PANTHER" id="PTHR10694:SF33">
    <property type="entry name" value="LYSINE-SPECIFIC DEMETHYLASE 5"/>
    <property type="match status" value="1"/>
</dbReference>
<dbReference type="PANTHER" id="PTHR10694">
    <property type="entry name" value="LYSINE-SPECIFIC DEMETHYLASE"/>
    <property type="match status" value="1"/>
</dbReference>
<dbReference type="OrthoDB" id="1678912at2759"/>
<dbReference type="GO" id="GO:0005634">
    <property type="term" value="C:nucleus"/>
    <property type="evidence" value="ECO:0007669"/>
    <property type="project" value="TreeGrafter"/>
</dbReference>
<feature type="compositionally biased region" description="Polar residues" evidence="3">
    <location>
        <begin position="48"/>
        <end position="57"/>
    </location>
</feature>
<dbReference type="SMART" id="SM00545">
    <property type="entry name" value="JmjN"/>
    <property type="match status" value="1"/>
</dbReference>
<dbReference type="AlphaFoldDB" id="A0A9P4MWC2"/>
<dbReference type="GO" id="GO:0046872">
    <property type="term" value="F:metal ion binding"/>
    <property type="evidence" value="ECO:0007669"/>
    <property type="project" value="UniProtKB-KW"/>
</dbReference>
<evidence type="ECO:0000313" key="5">
    <source>
        <dbReference type="EMBL" id="KAF2205611.1"/>
    </source>
</evidence>
<evidence type="ECO:0000313" key="6">
    <source>
        <dbReference type="Proteomes" id="UP000799536"/>
    </source>
</evidence>
<organism evidence="5 6">
    <name type="scientific">Delitschia confertaspora ATCC 74209</name>
    <dbReference type="NCBI Taxonomy" id="1513339"/>
    <lineage>
        <taxon>Eukaryota</taxon>
        <taxon>Fungi</taxon>
        <taxon>Dikarya</taxon>
        <taxon>Ascomycota</taxon>
        <taxon>Pezizomycotina</taxon>
        <taxon>Dothideomycetes</taxon>
        <taxon>Pleosporomycetidae</taxon>
        <taxon>Pleosporales</taxon>
        <taxon>Delitschiaceae</taxon>
        <taxon>Delitschia</taxon>
    </lineage>
</organism>
<keyword evidence="1" id="KW-0479">Metal-binding</keyword>